<reference evidence="3 4" key="1">
    <citation type="submission" date="2021-02" db="EMBL/GenBank/DDBJ databases">
        <title>Genome assembly of Pseudopithomyces chartarum.</title>
        <authorList>
            <person name="Jauregui R."/>
            <person name="Singh J."/>
            <person name="Voisey C."/>
        </authorList>
    </citation>
    <scope>NUCLEOTIDE SEQUENCE [LARGE SCALE GENOMIC DNA]</scope>
    <source>
        <strain evidence="3 4">AGR01</strain>
    </source>
</reference>
<dbReference type="GO" id="GO:0043386">
    <property type="term" value="P:mycotoxin biosynthetic process"/>
    <property type="evidence" value="ECO:0007669"/>
    <property type="project" value="InterPro"/>
</dbReference>
<proteinExistence type="inferred from homology"/>
<dbReference type="PANTHER" id="PTHR33365">
    <property type="entry name" value="YALI0B05434P"/>
    <property type="match status" value="1"/>
</dbReference>
<evidence type="ECO:0000256" key="2">
    <source>
        <dbReference type="ARBA" id="ARBA00035112"/>
    </source>
</evidence>
<comment type="similarity">
    <text evidence="2">Belongs to the ustYa family.</text>
</comment>
<evidence type="ECO:0000313" key="4">
    <source>
        <dbReference type="Proteomes" id="UP001280581"/>
    </source>
</evidence>
<evidence type="ECO:0000313" key="3">
    <source>
        <dbReference type="EMBL" id="KAK3215962.1"/>
    </source>
</evidence>
<dbReference type="Pfam" id="PF11807">
    <property type="entry name" value="UstYa"/>
    <property type="match status" value="1"/>
</dbReference>
<evidence type="ECO:0000256" key="1">
    <source>
        <dbReference type="ARBA" id="ARBA00004685"/>
    </source>
</evidence>
<comment type="caution">
    <text evidence="3">The sequence shown here is derived from an EMBL/GenBank/DDBJ whole genome shotgun (WGS) entry which is preliminary data.</text>
</comment>
<dbReference type="Proteomes" id="UP001280581">
    <property type="component" value="Unassembled WGS sequence"/>
</dbReference>
<organism evidence="3 4">
    <name type="scientific">Pseudopithomyces chartarum</name>
    <dbReference type="NCBI Taxonomy" id="1892770"/>
    <lineage>
        <taxon>Eukaryota</taxon>
        <taxon>Fungi</taxon>
        <taxon>Dikarya</taxon>
        <taxon>Ascomycota</taxon>
        <taxon>Pezizomycotina</taxon>
        <taxon>Dothideomycetes</taxon>
        <taxon>Pleosporomycetidae</taxon>
        <taxon>Pleosporales</taxon>
        <taxon>Massarineae</taxon>
        <taxon>Didymosphaeriaceae</taxon>
        <taxon>Pseudopithomyces</taxon>
    </lineage>
</organism>
<name>A0AAN6RLB6_9PLEO</name>
<comment type="pathway">
    <text evidence="1">Mycotoxin biosynthesis.</text>
</comment>
<dbReference type="InterPro" id="IPR021765">
    <property type="entry name" value="UstYa-like"/>
</dbReference>
<gene>
    <name evidence="3" type="ORF">GRF29_8g1649747</name>
</gene>
<dbReference type="EMBL" id="WVTA01000002">
    <property type="protein sequence ID" value="KAK3215962.1"/>
    <property type="molecule type" value="Genomic_DNA"/>
</dbReference>
<dbReference type="AlphaFoldDB" id="A0AAN6RLB6"/>
<accession>A0AAN6RLB6</accession>
<keyword evidence="4" id="KW-1185">Reference proteome</keyword>
<protein>
    <submittedName>
        <fullName evidence="3">Uncharacterized protein</fullName>
    </submittedName>
</protein>
<dbReference type="PANTHER" id="PTHR33365:SF4">
    <property type="entry name" value="CYCLOCHLOROTINE BIOSYNTHESIS PROTEIN O"/>
    <property type="match status" value="1"/>
</dbReference>
<sequence>MADSLHYRSSLDSNELESEKEELLLHSVKIVSLAANVVQLLGKRTLHPPRLFSPANAILEDELVQFGSSVKGTGFSEFQGPPSEENNRLWRSLYDNSIIGIPASEARLLPNKTASATPWLDAESSKYIVLFNVFHDLHCLHRLRQTIYYFHEPQFNSTHNPYSLYEGNVTAALHDRGGKMIDLKHSDHCIEMLRQAAMCHSDVTPVVYQYSEKTGRSTGRTGVLHQCKNFSKLQHWTKQRTVDVPDVWGRGPELGLCGVDDPETCIESSLRPRSIDLGSGV</sequence>